<evidence type="ECO:0000313" key="2">
    <source>
        <dbReference type="Proteomes" id="UP000054804"/>
    </source>
</evidence>
<reference evidence="1 2" key="1">
    <citation type="submission" date="2015-12" db="EMBL/GenBank/DDBJ databases">
        <title>Draft genome sequence of Streptomyces silvensis ATCC 53525, a producer of novel hormone antagonists.</title>
        <authorList>
            <person name="Johnston C.W."/>
            <person name="Li Y."/>
            <person name="Magarvey N.A."/>
        </authorList>
    </citation>
    <scope>NUCLEOTIDE SEQUENCE [LARGE SCALE GENOMIC DNA]</scope>
    <source>
        <strain evidence="1 2">ATCC 53525</strain>
    </source>
</reference>
<keyword evidence="2" id="KW-1185">Reference proteome</keyword>
<gene>
    <name evidence="1" type="ORF">AT728_27650</name>
</gene>
<dbReference type="AlphaFoldDB" id="A0A0W7XAT6"/>
<proteinExistence type="predicted"/>
<name>A0A0W7XAT6_9ACTN</name>
<evidence type="ECO:0000313" key="1">
    <source>
        <dbReference type="EMBL" id="KUF19981.1"/>
    </source>
</evidence>
<comment type="caution">
    <text evidence="1">The sequence shown here is derived from an EMBL/GenBank/DDBJ whole genome shotgun (WGS) entry which is preliminary data.</text>
</comment>
<sequence length="62" mass="6981">MDRLHARFRAAAAALADAHELLADHYERLSSDETPEAEDQRDLAACARRQAGRVRQVAHELQ</sequence>
<protein>
    <submittedName>
        <fullName evidence="1">Uncharacterized protein</fullName>
    </submittedName>
</protein>
<dbReference type="Proteomes" id="UP000054804">
    <property type="component" value="Unassembled WGS sequence"/>
</dbReference>
<dbReference type="EMBL" id="LOCL01000024">
    <property type="protein sequence ID" value="KUF19981.1"/>
    <property type="molecule type" value="Genomic_DNA"/>
</dbReference>
<dbReference type="STRING" id="1765722.AT728_27650"/>
<accession>A0A0W7XAT6</accession>
<organism evidence="1 2">
    <name type="scientific">Streptomyces silvensis</name>
    <dbReference type="NCBI Taxonomy" id="1765722"/>
    <lineage>
        <taxon>Bacteria</taxon>
        <taxon>Bacillati</taxon>
        <taxon>Actinomycetota</taxon>
        <taxon>Actinomycetes</taxon>
        <taxon>Kitasatosporales</taxon>
        <taxon>Streptomycetaceae</taxon>
        <taxon>Streptomyces</taxon>
    </lineage>
</organism>